<reference evidence="2" key="5">
    <citation type="submission" date="2025-09" db="UniProtKB">
        <authorList>
            <consortium name="Ensembl"/>
        </authorList>
    </citation>
    <scope>IDENTIFICATION</scope>
</reference>
<dbReference type="AlphaFoldDB" id="A0A4W3IHJ5"/>
<sequence length="145" mass="16577">MQKCCACKFLYGEETNELMKVQIQNALDEKREFKTEVIFYKKTGPSFWCLLDIVPIKNEKGEVVLFLASHKDITDKKIKGASGNSKDSGDLEIYTDTRPPGFNVNRRRSRAVLYHLSGHLQKQDKSKLKLNNVRTIILSVANVWG</sequence>
<dbReference type="Proteomes" id="UP000314986">
    <property type="component" value="Unassembled WGS sequence"/>
</dbReference>
<dbReference type="GO" id="GO:0005249">
    <property type="term" value="F:voltage-gated potassium channel activity"/>
    <property type="evidence" value="ECO:0007669"/>
    <property type="project" value="TreeGrafter"/>
</dbReference>
<dbReference type="GO" id="GO:0042391">
    <property type="term" value="P:regulation of membrane potential"/>
    <property type="evidence" value="ECO:0007669"/>
    <property type="project" value="TreeGrafter"/>
</dbReference>
<accession>A0A4W3IHJ5</accession>
<protein>
    <recommendedName>
        <fullName evidence="1">PAC domain-containing protein</fullName>
    </recommendedName>
</protein>
<reference evidence="3" key="2">
    <citation type="journal article" date="2007" name="PLoS Biol.">
        <title>Survey sequencing and comparative analysis of the elephant shark (Callorhinchus milii) genome.</title>
        <authorList>
            <person name="Venkatesh B."/>
            <person name="Kirkness E.F."/>
            <person name="Loh Y.H."/>
            <person name="Halpern A.L."/>
            <person name="Lee A.P."/>
            <person name="Johnson J."/>
            <person name="Dandona N."/>
            <person name="Viswanathan L.D."/>
            <person name="Tay A."/>
            <person name="Venter J.C."/>
            <person name="Strausberg R.L."/>
            <person name="Brenner S."/>
        </authorList>
    </citation>
    <scope>NUCLEOTIDE SEQUENCE [LARGE SCALE GENOMIC DNA]</scope>
</reference>
<dbReference type="PROSITE" id="PS50113">
    <property type="entry name" value="PAC"/>
    <property type="match status" value="1"/>
</dbReference>
<name>A0A4W3IHJ5_CALMI</name>
<evidence type="ECO:0000313" key="2">
    <source>
        <dbReference type="Ensembl" id="ENSCMIP00000029749.1"/>
    </source>
</evidence>
<dbReference type="InterPro" id="IPR050818">
    <property type="entry name" value="KCNH_animal-type"/>
</dbReference>
<dbReference type="STRING" id="7868.ENSCMIP00000029749"/>
<dbReference type="SUPFAM" id="SSF55785">
    <property type="entry name" value="PYP-like sensor domain (PAS domain)"/>
    <property type="match status" value="1"/>
</dbReference>
<dbReference type="InParanoid" id="A0A4W3IHJ5"/>
<reference evidence="3" key="1">
    <citation type="journal article" date="2006" name="Science">
        <title>Ancient noncoding elements conserved in the human genome.</title>
        <authorList>
            <person name="Venkatesh B."/>
            <person name="Kirkness E.F."/>
            <person name="Loh Y.H."/>
            <person name="Halpern A.L."/>
            <person name="Lee A.P."/>
            <person name="Johnson J."/>
            <person name="Dandona N."/>
            <person name="Viswanathan L.D."/>
            <person name="Tay A."/>
            <person name="Venter J.C."/>
            <person name="Strausberg R.L."/>
            <person name="Brenner S."/>
        </authorList>
    </citation>
    <scope>NUCLEOTIDE SEQUENCE [LARGE SCALE GENOMIC DNA]</scope>
</reference>
<feature type="domain" description="PAC" evidence="1">
    <location>
        <begin position="33"/>
        <end position="85"/>
    </location>
</feature>
<dbReference type="Gene3D" id="3.30.450.20">
    <property type="entry name" value="PAS domain"/>
    <property type="match status" value="1"/>
</dbReference>
<dbReference type="GO" id="GO:0005886">
    <property type="term" value="C:plasma membrane"/>
    <property type="evidence" value="ECO:0007669"/>
    <property type="project" value="TreeGrafter"/>
</dbReference>
<dbReference type="InterPro" id="IPR000014">
    <property type="entry name" value="PAS"/>
</dbReference>
<dbReference type="PANTHER" id="PTHR10217">
    <property type="entry name" value="VOLTAGE AND LIGAND GATED POTASSIUM CHANNEL"/>
    <property type="match status" value="1"/>
</dbReference>
<keyword evidence="3" id="KW-1185">Reference proteome</keyword>
<dbReference type="NCBIfam" id="TIGR00229">
    <property type="entry name" value="sensory_box"/>
    <property type="match status" value="1"/>
</dbReference>
<dbReference type="GeneTree" id="ENSGT00940000165242"/>
<dbReference type="Pfam" id="PF13426">
    <property type="entry name" value="PAS_9"/>
    <property type="match status" value="1"/>
</dbReference>
<dbReference type="OMA" id="NCEEGED"/>
<dbReference type="InterPro" id="IPR001610">
    <property type="entry name" value="PAC"/>
</dbReference>
<evidence type="ECO:0000259" key="1">
    <source>
        <dbReference type="PROSITE" id="PS50113"/>
    </source>
</evidence>
<reference evidence="3" key="3">
    <citation type="journal article" date="2014" name="Nature">
        <title>Elephant shark genome provides unique insights into gnathostome evolution.</title>
        <authorList>
            <consortium name="International Elephant Shark Genome Sequencing Consortium"/>
            <person name="Venkatesh B."/>
            <person name="Lee A.P."/>
            <person name="Ravi V."/>
            <person name="Maurya A.K."/>
            <person name="Lian M.M."/>
            <person name="Swann J.B."/>
            <person name="Ohta Y."/>
            <person name="Flajnik M.F."/>
            <person name="Sutoh Y."/>
            <person name="Kasahara M."/>
            <person name="Hoon S."/>
            <person name="Gangu V."/>
            <person name="Roy S.W."/>
            <person name="Irimia M."/>
            <person name="Korzh V."/>
            <person name="Kondrychyn I."/>
            <person name="Lim Z.W."/>
            <person name="Tay B.H."/>
            <person name="Tohari S."/>
            <person name="Kong K.W."/>
            <person name="Ho S."/>
            <person name="Lorente-Galdos B."/>
            <person name="Quilez J."/>
            <person name="Marques-Bonet T."/>
            <person name="Raney B.J."/>
            <person name="Ingham P.W."/>
            <person name="Tay A."/>
            <person name="Hillier L.W."/>
            <person name="Minx P."/>
            <person name="Boehm T."/>
            <person name="Wilson R.K."/>
            <person name="Brenner S."/>
            <person name="Warren W.C."/>
        </authorList>
    </citation>
    <scope>NUCLEOTIDE SEQUENCE [LARGE SCALE GENOMIC DNA]</scope>
</reference>
<dbReference type="InterPro" id="IPR000700">
    <property type="entry name" value="PAS-assoc_C"/>
</dbReference>
<reference evidence="2" key="4">
    <citation type="submission" date="2025-08" db="UniProtKB">
        <authorList>
            <consortium name="Ensembl"/>
        </authorList>
    </citation>
    <scope>IDENTIFICATION</scope>
</reference>
<proteinExistence type="predicted"/>
<dbReference type="InterPro" id="IPR035965">
    <property type="entry name" value="PAS-like_dom_sf"/>
</dbReference>
<dbReference type="CDD" id="cd00130">
    <property type="entry name" value="PAS"/>
    <property type="match status" value="1"/>
</dbReference>
<organism evidence="2 3">
    <name type="scientific">Callorhinchus milii</name>
    <name type="common">Ghost shark</name>
    <dbReference type="NCBI Taxonomy" id="7868"/>
    <lineage>
        <taxon>Eukaryota</taxon>
        <taxon>Metazoa</taxon>
        <taxon>Chordata</taxon>
        <taxon>Craniata</taxon>
        <taxon>Vertebrata</taxon>
        <taxon>Chondrichthyes</taxon>
        <taxon>Holocephali</taxon>
        <taxon>Chimaeriformes</taxon>
        <taxon>Callorhinchidae</taxon>
        <taxon>Callorhinchus</taxon>
    </lineage>
</organism>
<evidence type="ECO:0000313" key="3">
    <source>
        <dbReference type="Proteomes" id="UP000314986"/>
    </source>
</evidence>
<dbReference type="SMART" id="SM00086">
    <property type="entry name" value="PAC"/>
    <property type="match status" value="1"/>
</dbReference>
<dbReference type="PANTHER" id="PTHR10217:SF641">
    <property type="entry name" value="POTASSIUM VOLTAGE-GATED CHANNEL SUBFAMILY H MEMBER 3 ISOFORM X1"/>
    <property type="match status" value="1"/>
</dbReference>
<dbReference type="Ensembl" id="ENSCMIT00000030215.1">
    <property type="protein sequence ID" value="ENSCMIP00000029749.1"/>
    <property type="gene ID" value="ENSCMIG00000012842.1"/>
</dbReference>